<comment type="caution">
    <text evidence="2">The sequence shown here is derived from an EMBL/GenBank/DDBJ whole genome shotgun (WGS) entry which is preliminary data.</text>
</comment>
<dbReference type="Pfam" id="PF12900">
    <property type="entry name" value="Pyridox_ox_2"/>
    <property type="match status" value="1"/>
</dbReference>
<keyword evidence="3" id="KW-1185">Reference proteome</keyword>
<proteinExistence type="predicted"/>
<dbReference type="EMBL" id="JAGGMS010000001">
    <property type="protein sequence ID" value="MBP2178509.1"/>
    <property type="molecule type" value="Genomic_DNA"/>
</dbReference>
<dbReference type="InterPro" id="IPR012349">
    <property type="entry name" value="Split_barrel_FMN-bd"/>
</dbReference>
<accession>A0ABS4PI02</accession>
<dbReference type="RefSeq" id="WP_209662155.1">
    <property type="nucleotide sequence ID" value="NZ_JAGGMS010000001.1"/>
</dbReference>
<name>A0ABS4PI02_9PSEU</name>
<reference evidence="2 3" key="1">
    <citation type="submission" date="2021-03" db="EMBL/GenBank/DDBJ databases">
        <title>Sequencing the genomes of 1000 actinobacteria strains.</title>
        <authorList>
            <person name="Klenk H.-P."/>
        </authorList>
    </citation>
    <scope>NUCLEOTIDE SEQUENCE [LARGE SCALE GENOMIC DNA]</scope>
    <source>
        <strain evidence="2 3">DSM 45510</strain>
    </source>
</reference>
<dbReference type="InterPro" id="IPR024747">
    <property type="entry name" value="Pyridox_Oxase-rel"/>
</dbReference>
<evidence type="ECO:0000256" key="1">
    <source>
        <dbReference type="ARBA" id="ARBA00023002"/>
    </source>
</evidence>
<gene>
    <name evidence="2" type="ORF">JOM49_000035</name>
</gene>
<evidence type="ECO:0000313" key="3">
    <source>
        <dbReference type="Proteomes" id="UP000741013"/>
    </source>
</evidence>
<dbReference type="Proteomes" id="UP000741013">
    <property type="component" value="Unassembled WGS sequence"/>
</dbReference>
<evidence type="ECO:0000313" key="2">
    <source>
        <dbReference type="EMBL" id="MBP2178509.1"/>
    </source>
</evidence>
<dbReference type="InterPro" id="IPR052019">
    <property type="entry name" value="F420H2_bilvrd_red/Heme_oxyg"/>
</dbReference>
<sequence>MSLTMSAEERQDFLAEVHVGVVAVERPGRAPLAVPIWYGYRPGGEVVLWTSTTSVKGRLIREAGRFTLTAQTEDWPYRYVSAEGPVVAFDEPASPEVVREIAIRYLGPEEGAKFTDENYQAEGSVVIRMRPERWLSTDYTKA</sequence>
<dbReference type="PANTHER" id="PTHR35176">
    <property type="entry name" value="HEME OXYGENASE HI_0854-RELATED"/>
    <property type="match status" value="1"/>
</dbReference>
<dbReference type="SUPFAM" id="SSF50475">
    <property type="entry name" value="FMN-binding split barrel"/>
    <property type="match status" value="1"/>
</dbReference>
<dbReference type="PANTHER" id="PTHR35176:SF6">
    <property type="entry name" value="HEME OXYGENASE HI_0854-RELATED"/>
    <property type="match status" value="1"/>
</dbReference>
<organism evidence="2 3">
    <name type="scientific">Amycolatopsis magusensis</name>
    <dbReference type="NCBI Taxonomy" id="882444"/>
    <lineage>
        <taxon>Bacteria</taxon>
        <taxon>Bacillati</taxon>
        <taxon>Actinomycetota</taxon>
        <taxon>Actinomycetes</taxon>
        <taxon>Pseudonocardiales</taxon>
        <taxon>Pseudonocardiaceae</taxon>
        <taxon>Amycolatopsis</taxon>
    </lineage>
</organism>
<protein>
    <submittedName>
        <fullName evidence="2">PPOX class probable F420-dependent enzyme</fullName>
    </submittedName>
</protein>
<keyword evidence="1" id="KW-0560">Oxidoreductase</keyword>
<dbReference type="Gene3D" id="2.30.110.10">
    <property type="entry name" value="Electron Transport, Fmn-binding Protein, Chain A"/>
    <property type="match status" value="1"/>
</dbReference>